<accession>A0AAI8Z1I7</accession>
<feature type="compositionally biased region" description="Polar residues" evidence="1">
    <location>
        <begin position="285"/>
        <end position="304"/>
    </location>
</feature>
<evidence type="ECO:0000313" key="3">
    <source>
        <dbReference type="Proteomes" id="UP001296104"/>
    </source>
</evidence>
<feature type="compositionally biased region" description="Acidic residues" evidence="1">
    <location>
        <begin position="316"/>
        <end position="325"/>
    </location>
</feature>
<feature type="region of interest" description="Disordered" evidence="1">
    <location>
        <begin position="92"/>
        <end position="127"/>
    </location>
</feature>
<dbReference type="EMBL" id="CAVMBE010000040">
    <property type="protein sequence ID" value="CAK4030748.1"/>
    <property type="molecule type" value="Genomic_DNA"/>
</dbReference>
<dbReference type="Proteomes" id="UP001296104">
    <property type="component" value="Unassembled WGS sequence"/>
</dbReference>
<keyword evidence="3" id="KW-1185">Reference proteome</keyword>
<feature type="region of interest" description="Disordered" evidence="1">
    <location>
        <begin position="285"/>
        <end position="335"/>
    </location>
</feature>
<evidence type="ECO:0000256" key="1">
    <source>
        <dbReference type="SAM" id="MobiDB-lite"/>
    </source>
</evidence>
<evidence type="ECO:0000313" key="2">
    <source>
        <dbReference type="EMBL" id="CAK4030748.1"/>
    </source>
</evidence>
<reference evidence="2" key="1">
    <citation type="submission" date="2023-11" db="EMBL/GenBank/DDBJ databases">
        <authorList>
            <person name="Alioto T."/>
            <person name="Alioto T."/>
            <person name="Gomez Garrido J."/>
        </authorList>
    </citation>
    <scope>NUCLEOTIDE SEQUENCE</scope>
</reference>
<protein>
    <submittedName>
        <fullName evidence="2">Uncharacterized protein</fullName>
    </submittedName>
</protein>
<organism evidence="2 3">
    <name type="scientific">Lecanosticta acicola</name>
    <dbReference type="NCBI Taxonomy" id="111012"/>
    <lineage>
        <taxon>Eukaryota</taxon>
        <taxon>Fungi</taxon>
        <taxon>Dikarya</taxon>
        <taxon>Ascomycota</taxon>
        <taxon>Pezizomycotina</taxon>
        <taxon>Dothideomycetes</taxon>
        <taxon>Dothideomycetidae</taxon>
        <taxon>Mycosphaerellales</taxon>
        <taxon>Mycosphaerellaceae</taxon>
        <taxon>Lecanosticta</taxon>
    </lineage>
</organism>
<dbReference type="AlphaFoldDB" id="A0AAI8Z1I7"/>
<feature type="compositionally biased region" description="Low complexity" evidence="1">
    <location>
        <begin position="104"/>
        <end position="115"/>
    </location>
</feature>
<gene>
    <name evidence="2" type="ORF">LECACI_7A005906</name>
</gene>
<comment type="caution">
    <text evidence="2">The sequence shown here is derived from an EMBL/GenBank/DDBJ whole genome shotgun (WGS) entry which is preliminary data.</text>
</comment>
<name>A0AAI8Z1I7_9PEZI</name>
<sequence>MAEEKFQRCMELVRRDGQLQQEIQAHKQEIGQHQMQLVQCEKEQADVTAELQAMAKNDASRTSPALLPIPTTHYDLTVDDAPIALKEQAPTILPSANGLPPPLRSSSPSSAALPRQNSPGFDRKPAPALVPYTGPPLAFIKRNDSFESRFQEHLCWEYQCIAMLEGKWNLFWCPVCGANSGTDGGFFMGIVGIKSHIKKSHQAFCERLNSKLGNTEIRELGGCRVLSKDEILKLCTRQLTIAEVYEPGKERMYRTGMKRAHAPSLIIDNQPSEGELGAAIRAAELSTSTSRSTGHGASGSSLPDASSIGRKRSIEDSELTEDDEEQSPKLLRTSS</sequence>
<proteinExistence type="predicted"/>